<dbReference type="AlphaFoldDB" id="A0A087UN25"/>
<dbReference type="OMA" id="WRMATAS"/>
<keyword evidence="4" id="KW-1185">Reference proteome</keyword>
<dbReference type="OrthoDB" id="409956at2759"/>
<dbReference type="Pfam" id="PF00629">
    <property type="entry name" value="MAM"/>
    <property type="match status" value="1"/>
</dbReference>
<dbReference type="InterPro" id="IPR051560">
    <property type="entry name" value="MAM_domain-containing"/>
</dbReference>
<gene>
    <name evidence="3" type="ORF">X975_19602</name>
</gene>
<evidence type="ECO:0000259" key="2">
    <source>
        <dbReference type="PROSITE" id="PS50060"/>
    </source>
</evidence>
<dbReference type="GO" id="GO:0016020">
    <property type="term" value="C:membrane"/>
    <property type="evidence" value="ECO:0007669"/>
    <property type="project" value="InterPro"/>
</dbReference>
<feature type="non-terminal residue" evidence="3">
    <location>
        <position position="195"/>
    </location>
</feature>
<dbReference type="Gene3D" id="2.60.120.200">
    <property type="match status" value="1"/>
</dbReference>
<name>A0A087UN25_STEMI</name>
<sequence length="195" mass="22026">MCDWKNNTEAPPPLQQLGDHRTTKFSRQDQQEGLTWRLASVISRPANLQDHTFRAPTGYVFFDIFNQASPQNPILRSPDFASSQNDAQCLSFWFAPFGRGEATALSVVRVELTPPEGEKEQRLLIWKMATKKFDTSRPDWMYGQVSVATLTAYRIELEGEATDGGFALDDVTFYDGNCQTRPEEAAVEPPPSEKF</sequence>
<proteinExistence type="predicted"/>
<evidence type="ECO:0000256" key="1">
    <source>
        <dbReference type="SAM" id="MobiDB-lite"/>
    </source>
</evidence>
<dbReference type="InterPro" id="IPR013320">
    <property type="entry name" value="ConA-like_dom_sf"/>
</dbReference>
<feature type="compositionally biased region" description="Basic and acidic residues" evidence="1">
    <location>
        <begin position="18"/>
        <end position="28"/>
    </location>
</feature>
<dbReference type="Proteomes" id="UP000054359">
    <property type="component" value="Unassembled WGS sequence"/>
</dbReference>
<dbReference type="SUPFAM" id="SSF49899">
    <property type="entry name" value="Concanavalin A-like lectins/glucanases"/>
    <property type="match status" value="1"/>
</dbReference>
<feature type="region of interest" description="Disordered" evidence="1">
    <location>
        <begin position="1"/>
        <end position="28"/>
    </location>
</feature>
<dbReference type="SMART" id="SM00137">
    <property type="entry name" value="MAM"/>
    <property type="match status" value="1"/>
</dbReference>
<dbReference type="PROSITE" id="PS50060">
    <property type="entry name" value="MAM_2"/>
    <property type="match status" value="1"/>
</dbReference>
<reference evidence="3 4" key="1">
    <citation type="submission" date="2013-11" db="EMBL/GenBank/DDBJ databases">
        <title>Genome sequencing of Stegodyphus mimosarum.</title>
        <authorList>
            <person name="Bechsgaard J."/>
        </authorList>
    </citation>
    <scope>NUCLEOTIDE SEQUENCE [LARGE SCALE GENOMIC DNA]</scope>
</reference>
<dbReference type="STRING" id="407821.A0A087UN25"/>
<dbReference type="InterPro" id="IPR000998">
    <property type="entry name" value="MAM_dom"/>
</dbReference>
<dbReference type="PANTHER" id="PTHR23282">
    <property type="entry name" value="APICAL ENDOSOMAL GLYCOPROTEIN PRECURSOR"/>
    <property type="match status" value="1"/>
</dbReference>
<organism evidence="3 4">
    <name type="scientific">Stegodyphus mimosarum</name>
    <name type="common">African social velvet spider</name>
    <dbReference type="NCBI Taxonomy" id="407821"/>
    <lineage>
        <taxon>Eukaryota</taxon>
        <taxon>Metazoa</taxon>
        <taxon>Ecdysozoa</taxon>
        <taxon>Arthropoda</taxon>
        <taxon>Chelicerata</taxon>
        <taxon>Arachnida</taxon>
        <taxon>Araneae</taxon>
        <taxon>Araneomorphae</taxon>
        <taxon>Entelegynae</taxon>
        <taxon>Eresoidea</taxon>
        <taxon>Eresidae</taxon>
        <taxon>Stegodyphus</taxon>
    </lineage>
</organism>
<evidence type="ECO:0000313" key="4">
    <source>
        <dbReference type="Proteomes" id="UP000054359"/>
    </source>
</evidence>
<feature type="domain" description="MAM" evidence="2">
    <location>
        <begin position="1"/>
        <end position="180"/>
    </location>
</feature>
<evidence type="ECO:0000313" key="3">
    <source>
        <dbReference type="EMBL" id="KFM78764.1"/>
    </source>
</evidence>
<protein>
    <recommendedName>
        <fullName evidence="2">MAM domain-containing protein</fullName>
    </recommendedName>
</protein>
<accession>A0A087UN25</accession>
<dbReference type="PANTHER" id="PTHR23282:SF101">
    <property type="entry name" value="MAM DOMAIN-CONTAINING PROTEIN"/>
    <property type="match status" value="1"/>
</dbReference>
<dbReference type="EMBL" id="KK120658">
    <property type="protein sequence ID" value="KFM78764.1"/>
    <property type="molecule type" value="Genomic_DNA"/>
</dbReference>